<dbReference type="PROSITE" id="PS50850">
    <property type="entry name" value="MFS"/>
    <property type="match status" value="1"/>
</dbReference>
<dbReference type="FunFam" id="1.20.1250.20:FF:000034">
    <property type="entry name" value="MFS general substrate transporter"/>
    <property type="match status" value="1"/>
</dbReference>
<evidence type="ECO:0000256" key="7">
    <source>
        <dbReference type="SAM" id="Phobius"/>
    </source>
</evidence>
<dbReference type="Pfam" id="PF07690">
    <property type="entry name" value="MFS_1"/>
    <property type="match status" value="1"/>
</dbReference>
<reference evidence="9" key="1">
    <citation type="journal article" date="2020" name="Stud. Mycol.">
        <title>101 Dothideomycetes genomes: a test case for predicting lifestyles and emergence of pathogens.</title>
        <authorList>
            <person name="Haridas S."/>
            <person name="Albert R."/>
            <person name="Binder M."/>
            <person name="Bloem J."/>
            <person name="Labutti K."/>
            <person name="Salamov A."/>
            <person name="Andreopoulos B."/>
            <person name="Baker S."/>
            <person name="Barry K."/>
            <person name="Bills G."/>
            <person name="Bluhm B."/>
            <person name="Cannon C."/>
            <person name="Castanera R."/>
            <person name="Culley D."/>
            <person name="Daum C."/>
            <person name="Ezra D."/>
            <person name="Gonzalez J."/>
            <person name="Henrissat B."/>
            <person name="Kuo A."/>
            <person name="Liang C."/>
            <person name="Lipzen A."/>
            <person name="Lutzoni F."/>
            <person name="Magnuson J."/>
            <person name="Mondo S."/>
            <person name="Nolan M."/>
            <person name="Ohm R."/>
            <person name="Pangilinan J."/>
            <person name="Park H.-J."/>
            <person name="Ramirez L."/>
            <person name="Alfaro M."/>
            <person name="Sun H."/>
            <person name="Tritt A."/>
            <person name="Yoshinaga Y."/>
            <person name="Zwiers L.-H."/>
            <person name="Turgeon B."/>
            <person name="Goodwin S."/>
            <person name="Spatafora J."/>
            <person name="Crous P."/>
            <person name="Grigoriev I."/>
        </authorList>
    </citation>
    <scope>NUCLEOTIDE SEQUENCE</scope>
    <source>
        <strain evidence="9">CBS 121410</strain>
    </source>
</reference>
<feature type="transmembrane region" description="Helical" evidence="7">
    <location>
        <begin position="381"/>
        <end position="405"/>
    </location>
</feature>
<keyword evidence="2" id="KW-0813">Transport</keyword>
<accession>A0A9P4HUN7</accession>
<feature type="transmembrane region" description="Helical" evidence="7">
    <location>
        <begin position="354"/>
        <end position="375"/>
    </location>
</feature>
<name>A0A9P4HUN7_9PEZI</name>
<keyword evidence="3 7" id="KW-0812">Transmembrane</keyword>
<comment type="subcellular location">
    <subcellularLocation>
        <location evidence="1">Membrane</location>
        <topology evidence="1">Multi-pass membrane protein</topology>
    </subcellularLocation>
</comment>
<dbReference type="OrthoDB" id="2985014at2759"/>
<dbReference type="Proteomes" id="UP000799776">
    <property type="component" value="Unassembled WGS sequence"/>
</dbReference>
<dbReference type="GO" id="GO:0022857">
    <property type="term" value="F:transmembrane transporter activity"/>
    <property type="evidence" value="ECO:0007669"/>
    <property type="project" value="InterPro"/>
</dbReference>
<evidence type="ECO:0000313" key="9">
    <source>
        <dbReference type="EMBL" id="KAF2085926.1"/>
    </source>
</evidence>
<keyword evidence="10" id="KW-1185">Reference proteome</keyword>
<keyword evidence="5 7" id="KW-0472">Membrane</keyword>
<evidence type="ECO:0000256" key="4">
    <source>
        <dbReference type="ARBA" id="ARBA00022989"/>
    </source>
</evidence>
<feature type="transmembrane region" description="Helical" evidence="7">
    <location>
        <begin position="151"/>
        <end position="174"/>
    </location>
</feature>
<dbReference type="PANTHER" id="PTHR43791">
    <property type="entry name" value="PERMEASE-RELATED"/>
    <property type="match status" value="1"/>
</dbReference>
<feature type="compositionally biased region" description="Basic and acidic residues" evidence="6">
    <location>
        <begin position="1"/>
        <end position="15"/>
    </location>
</feature>
<dbReference type="SUPFAM" id="SSF103473">
    <property type="entry name" value="MFS general substrate transporter"/>
    <property type="match status" value="1"/>
</dbReference>
<dbReference type="Gene3D" id="1.20.1250.20">
    <property type="entry name" value="MFS general substrate transporter like domains"/>
    <property type="match status" value="2"/>
</dbReference>
<feature type="transmembrane region" description="Helical" evidence="7">
    <location>
        <begin position="126"/>
        <end position="145"/>
    </location>
</feature>
<protein>
    <submittedName>
        <fullName evidence="9">MFS general substrate transporter</fullName>
    </submittedName>
</protein>
<proteinExistence type="predicted"/>
<feature type="transmembrane region" description="Helical" evidence="7">
    <location>
        <begin position="186"/>
        <end position="207"/>
    </location>
</feature>
<feature type="transmembrane region" description="Helical" evidence="7">
    <location>
        <begin position="330"/>
        <end position="347"/>
    </location>
</feature>
<feature type="transmembrane region" description="Helical" evidence="7">
    <location>
        <begin position="219"/>
        <end position="241"/>
    </location>
</feature>
<dbReference type="InterPro" id="IPR036259">
    <property type="entry name" value="MFS_trans_sf"/>
</dbReference>
<evidence type="ECO:0000256" key="6">
    <source>
        <dbReference type="SAM" id="MobiDB-lite"/>
    </source>
</evidence>
<organism evidence="9 10">
    <name type="scientific">Saccharata proteae CBS 121410</name>
    <dbReference type="NCBI Taxonomy" id="1314787"/>
    <lineage>
        <taxon>Eukaryota</taxon>
        <taxon>Fungi</taxon>
        <taxon>Dikarya</taxon>
        <taxon>Ascomycota</taxon>
        <taxon>Pezizomycotina</taxon>
        <taxon>Dothideomycetes</taxon>
        <taxon>Dothideomycetes incertae sedis</taxon>
        <taxon>Botryosphaeriales</taxon>
        <taxon>Saccharataceae</taxon>
        <taxon>Saccharata</taxon>
    </lineage>
</organism>
<dbReference type="GO" id="GO:0005886">
    <property type="term" value="C:plasma membrane"/>
    <property type="evidence" value="ECO:0007669"/>
    <property type="project" value="TreeGrafter"/>
</dbReference>
<dbReference type="AlphaFoldDB" id="A0A9P4HUN7"/>
<keyword evidence="4 7" id="KW-1133">Transmembrane helix</keyword>
<feature type="transmembrane region" description="Helical" evidence="7">
    <location>
        <begin position="417"/>
        <end position="437"/>
    </location>
</feature>
<sequence length="503" mass="56505">MFSRSKNEVEHKGSTEDAAYPPHLQDPAAVDYDEDLHVVCPSHTTERKLVAKIDLRVIPYLCILYLLAFLDRVNIANANVFGLSEELGLASKDSIKYNTALVIFFVPYVIFEIPSNILLKRFKPHVWLSGCMFFFGLMTIVQGLVQNYGGLLAVRFFLGVFETGMFPGCFYLIGMWYKRSESQRRFSFFFSSTTLAGAFAGLLASAIGKMDGLRGYAGWRWIFILEGVLTCVVSLIFFFLIPNFPEDATWLRPDEKAYVRARLQADQGRSAAERQITARDVGNVFKDAKIFVGGFMYFGLIVPAYGYAYFSPAIIKTYGYSTIETQLHSVPPWAAAFAFAMLIAWFSDKLRHRFLFAVIPICVAVAGFAILLAVHDDTNTQYAALFLVAMGAYSAMPVIVCWFNLNLGGHHRRAVGTAWQVGFGNIGGIIAVFAFLSRDAPKYVPGYSICIAFCCLSLASCLVYWTMCAWENRLRDKTPTDLGLTEYEKTEMGDLNPEYRYQL</sequence>
<gene>
    <name evidence="9" type="ORF">K490DRAFT_67213</name>
</gene>
<dbReference type="InterPro" id="IPR020846">
    <property type="entry name" value="MFS_dom"/>
</dbReference>
<evidence type="ECO:0000313" key="10">
    <source>
        <dbReference type="Proteomes" id="UP000799776"/>
    </source>
</evidence>
<comment type="caution">
    <text evidence="9">The sequence shown here is derived from an EMBL/GenBank/DDBJ whole genome shotgun (WGS) entry which is preliminary data.</text>
</comment>
<dbReference type="EMBL" id="ML978727">
    <property type="protein sequence ID" value="KAF2085926.1"/>
    <property type="molecule type" value="Genomic_DNA"/>
</dbReference>
<feature type="transmembrane region" description="Helical" evidence="7">
    <location>
        <begin position="443"/>
        <end position="465"/>
    </location>
</feature>
<feature type="domain" description="Major facilitator superfamily (MFS) profile" evidence="8">
    <location>
        <begin position="57"/>
        <end position="472"/>
    </location>
</feature>
<evidence type="ECO:0000256" key="2">
    <source>
        <dbReference type="ARBA" id="ARBA00022448"/>
    </source>
</evidence>
<feature type="transmembrane region" description="Helical" evidence="7">
    <location>
        <begin position="290"/>
        <end position="310"/>
    </location>
</feature>
<dbReference type="PANTHER" id="PTHR43791:SF46">
    <property type="entry name" value="MAJOR FACILITATOR SUPERFAMILY (MFS) PROFILE DOMAIN-CONTAINING PROTEIN-RELATED"/>
    <property type="match status" value="1"/>
</dbReference>
<feature type="transmembrane region" description="Helical" evidence="7">
    <location>
        <begin position="57"/>
        <end position="75"/>
    </location>
</feature>
<evidence type="ECO:0000256" key="5">
    <source>
        <dbReference type="ARBA" id="ARBA00023136"/>
    </source>
</evidence>
<dbReference type="InterPro" id="IPR011701">
    <property type="entry name" value="MFS"/>
</dbReference>
<feature type="region of interest" description="Disordered" evidence="6">
    <location>
        <begin position="1"/>
        <end position="23"/>
    </location>
</feature>
<evidence type="ECO:0000259" key="8">
    <source>
        <dbReference type="PROSITE" id="PS50850"/>
    </source>
</evidence>
<evidence type="ECO:0000256" key="1">
    <source>
        <dbReference type="ARBA" id="ARBA00004141"/>
    </source>
</evidence>
<feature type="transmembrane region" description="Helical" evidence="7">
    <location>
        <begin position="95"/>
        <end position="114"/>
    </location>
</feature>
<evidence type="ECO:0000256" key="3">
    <source>
        <dbReference type="ARBA" id="ARBA00022692"/>
    </source>
</evidence>
<dbReference type="FunFam" id="1.20.1250.20:FF:000068">
    <property type="entry name" value="MFS general substrate transporter"/>
    <property type="match status" value="1"/>
</dbReference>